<dbReference type="InterPro" id="IPR012340">
    <property type="entry name" value="NA-bd_OB-fold"/>
</dbReference>
<evidence type="ECO:0000256" key="5">
    <source>
        <dbReference type="ARBA" id="ARBA00023242"/>
    </source>
</evidence>
<dbReference type="Proteomes" id="UP000698800">
    <property type="component" value="Unassembled WGS sequence"/>
</dbReference>
<evidence type="ECO:0000256" key="3">
    <source>
        <dbReference type="ARBA" id="ARBA00022478"/>
    </source>
</evidence>
<dbReference type="InterPro" id="IPR005576">
    <property type="entry name" value="Rpb7-like_N"/>
</dbReference>
<dbReference type="InterPro" id="IPR045113">
    <property type="entry name" value="Rpb7-like"/>
</dbReference>
<dbReference type="EMBL" id="JAGHQL010000010">
    <property type="protein sequence ID" value="KAH0545075.1"/>
    <property type="molecule type" value="Genomic_DNA"/>
</dbReference>
<feature type="domain" description="RNA polymerase III subunit Rpc25" evidence="8">
    <location>
        <begin position="68"/>
        <end position="136"/>
    </location>
</feature>
<sequence length="166" mass="19219">MFILSTLSDLIQITPEDFQKRSAEALEDNINQKYANKVIQQLGLCICMWDLYKSSDALIGHGTGIVHVNVRLDFFDDIFVPPHLLFEGSYFDHTEQTWVWQSDSELFYFDKNETVRFRVENEHWNDQSPTAQAAERDVDGALVVGERRSPYGIEVLSLLIKYAHMD</sequence>
<evidence type="ECO:0000259" key="8">
    <source>
        <dbReference type="Pfam" id="PF08292"/>
    </source>
</evidence>
<dbReference type="Pfam" id="PF03876">
    <property type="entry name" value="SHS2_Rpb7-N"/>
    <property type="match status" value="1"/>
</dbReference>
<dbReference type="Gene3D" id="2.40.50.140">
    <property type="entry name" value="Nucleic acid-binding proteins"/>
    <property type="match status" value="1"/>
</dbReference>
<evidence type="ECO:0000259" key="7">
    <source>
        <dbReference type="Pfam" id="PF03876"/>
    </source>
</evidence>
<dbReference type="PANTHER" id="PTHR12709:SF1">
    <property type="entry name" value="DNA-DIRECTED RNA POLYMERASE III SUBUNIT RPC8"/>
    <property type="match status" value="1"/>
</dbReference>
<dbReference type="SUPFAM" id="SSF88798">
    <property type="entry name" value="N-terminal, heterodimerisation domain of RBP7 (RpoE)"/>
    <property type="match status" value="1"/>
</dbReference>
<dbReference type="GO" id="GO:0005666">
    <property type="term" value="C:RNA polymerase III complex"/>
    <property type="evidence" value="ECO:0007669"/>
    <property type="project" value="TreeGrafter"/>
</dbReference>
<dbReference type="InterPro" id="IPR013238">
    <property type="entry name" value="RNA_pol_III_Rbc25"/>
</dbReference>
<proteinExistence type="inferred from homology"/>
<dbReference type="OrthoDB" id="10256606at2759"/>
<comment type="subcellular location">
    <subcellularLocation>
        <location evidence="1 6">Nucleus</location>
    </subcellularLocation>
</comment>
<reference evidence="9" key="1">
    <citation type="submission" date="2021-03" db="EMBL/GenBank/DDBJ databases">
        <title>Comparative genomics and phylogenomic investigation of the class Geoglossomycetes provide insights into ecological specialization and systematics.</title>
        <authorList>
            <person name="Melie T."/>
            <person name="Pirro S."/>
            <person name="Miller A.N."/>
            <person name="Quandt A."/>
        </authorList>
    </citation>
    <scope>NUCLEOTIDE SEQUENCE</scope>
    <source>
        <strain evidence="9">GBOQ0MN5Z8</strain>
    </source>
</reference>
<keyword evidence="3 6" id="KW-0240">DNA-directed RNA polymerase</keyword>
<evidence type="ECO:0000256" key="4">
    <source>
        <dbReference type="ARBA" id="ARBA00023163"/>
    </source>
</evidence>
<evidence type="ECO:0000313" key="9">
    <source>
        <dbReference type="EMBL" id="KAH0545075.1"/>
    </source>
</evidence>
<gene>
    <name evidence="9" type="ORF">FGG08_000846</name>
</gene>
<comment type="similarity">
    <text evidence="2">Belongs to the eukaryotic RPB7/RPC8 RNA polymerase subunit family.</text>
</comment>
<feature type="domain" description="RNA polymerase Rpb7-like N-terminal" evidence="7">
    <location>
        <begin position="8"/>
        <end position="64"/>
    </location>
</feature>
<keyword evidence="10" id="KW-1185">Reference proteome</keyword>
<accession>A0A9P8ICG2</accession>
<dbReference type="PANTHER" id="PTHR12709">
    <property type="entry name" value="DNA-DIRECTED RNA POLYMERASE II, III"/>
    <property type="match status" value="1"/>
</dbReference>
<name>A0A9P8ICG2_9PEZI</name>
<evidence type="ECO:0000313" key="10">
    <source>
        <dbReference type="Proteomes" id="UP000698800"/>
    </source>
</evidence>
<protein>
    <recommendedName>
        <fullName evidence="6">DNA-directed RNA polymerase subunit</fullName>
    </recommendedName>
</protein>
<dbReference type="Pfam" id="PF08292">
    <property type="entry name" value="RNA_pol_Rbc25"/>
    <property type="match status" value="1"/>
</dbReference>
<dbReference type="AlphaFoldDB" id="A0A9P8ICG2"/>
<dbReference type="GO" id="GO:0006384">
    <property type="term" value="P:transcription initiation at RNA polymerase III promoter"/>
    <property type="evidence" value="ECO:0007669"/>
    <property type="project" value="TreeGrafter"/>
</dbReference>
<evidence type="ECO:0000256" key="1">
    <source>
        <dbReference type="ARBA" id="ARBA00004123"/>
    </source>
</evidence>
<dbReference type="InterPro" id="IPR036898">
    <property type="entry name" value="RNA_pol_Rpb7-like_N_sf"/>
</dbReference>
<dbReference type="GO" id="GO:0055029">
    <property type="term" value="C:nuclear DNA-directed RNA polymerase complex"/>
    <property type="evidence" value="ECO:0007669"/>
    <property type="project" value="UniProtKB-ARBA"/>
</dbReference>
<keyword evidence="5 6" id="KW-0539">Nucleus</keyword>
<comment type="function">
    <text evidence="6">DNA-dependent RNA polymerase which catalyzes the transcription of DNA into RNA using the four ribonucleoside triphosphates as substrates.</text>
</comment>
<organism evidence="9 10">
    <name type="scientific">Glutinoglossum americanum</name>
    <dbReference type="NCBI Taxonomy" id="1670608"/>
    <lineage>
        <taxon>Eukaryota</taxon>
        <taxon>Fungi</taxon>
        <taxon>Dikarya</taxon>
        <taxon>Ascomycota</taxon>
        <taxon>Pezizomycotina</taxon>
        <taxon>Geoglossomycetes</taxon>
        <taxon>Geoglossales</taxon>
        <taxon>Geoglossaceae</taxon>
        <taxon>Glutinoglossum</taxon>
    </lineage>
</organism>
<evidence type="ECO:0000256" key="2">
    <source>
        <dbReference type="ARBA" id="ARBA00009307"/>
    </source>
</evidence>
<evidence type="ECO:0000256" key="6">
    <source>
        <dbReference type="RuleBase" id="RU369086"/>
    </source>
</evidence>
<keyword evidence="4 6" id="KW-0804">Transcription</keyword>
<dbReference type="SUPFAM" id="SSF50249">
    <property type="entry name" value="Nucleic acid-binding proteins"/>
    <property type="match status" value="1"/>
</dbReference>
<comment type="caution">
    <text evidence="9">The sequence shown here is derived from an EMBL/GenBank/DDBJ whole genome shotgun (WGS) entry which is preliminary data.</text>
</comment>